<dbReference type="SUPFAM" id="SSF81383">
    <property type="entry name" value="F-box domain"/>
    <property type="match status" value="1"/>
</dbReference>
<dbReference type="InterPro" id="IPR036047">
    <property type="entry name" value="F-box-like_dom_sf"/>
</dbReference>
<keyword evidence="3" id="KW-1185">Reference proteome</keyword>
<dbReference type="Proteomes" id="UP000265631">
    <property type="component" value="Unassembled WGS sequence"/>
</dbReference>
<evidence type="ECO:0000313" key="3">
    <source>
        <dbReference type="Proteomes" id="UP000265631"/>
    </source>
</evidence>
<gene>
    <name evidence="2" type="ORF">FIE12Z_7156</name>
</gene>
<dbReference type="OrthoDB" id="5083635at2759"/>
<name>A0A395MKX1_9HYPO</name>
<proteinExistence type="predicted"/>
<dbReference type="EMBL" id="PXXK01000203">
    <property type="protein sequence ID" value="RFN48576.1"/>
    <property type="molecule type" value="Genomic_DNA"/>
</dbReference>
<dbReference type="PROSITE" id="PS50181">
    <property type="entry name" value="FBOX"/>
    <property type="match status" value="1"/>
</dbReference>
<dbReference type="AlphaFoldDB" id="A0A395MKX1"/>
<dbReference type="Pfam" id="PF00646">
    <property type="entry name" value="F-box"/>
    <property type="match status" value="1"/>
</dbReference>
<comment type="caution">
    <text evidence="2">The sequence shown here is derived from an EMBL/GenBank/DDBJ whole genome shotgun (WGS) entry which is preliminary data.</text>
</comment>
<reference evidence="2 3" key="1">
    <citation type="journal article" date="2018" name="PLoS Pathog.">
        <title>Evolution of structural diversity of trichothecenes, a family of toxins produced by plant pathogenic and entomopathogenic fungi.</title>
        <authorList>
            <person name="Proctor R.H."/>
            <person name="McCormick S.P."/>
            <person name="Kim H.S."/>
            <person name="Cardoza R.E."/>
            <person name="Stanley A.M."/>
            <person name="Lindo L."/>
            <person name="Kelly A."/>
            <person name="Brown D.W."/>
            <person name="Lee T."/>
            <person name="Vaughan M.M."/>
            <person name="Alexander N.J."/>
            <person name="Busman M."/>
            <person name="Gutierrez S."/>
        </authorList>
    </citation>
    <scope>NUCLEOTIDE SEQUENCE [LARGE SCALE GENOMIC DNA]</scope>
    <source>
        <strain evidence="2 3">NRRL 13405</strain>
    </source>
</reference>
<accession>A0A395MKX1</accession>
<evidence type="ECO:0000313" key="2">
    <source>
        <dbReference type="EMBL" id="RFN48576.1"/>
    </source>
</evidence>
<evidence type="ECO:0000259" key="1">
    <source>
        <dbReference type="PROSITE" id="PS50181"/>
    </source>
</evidence>
<dbReference type="InterPro" id="IPR001810">
    <property type="entry name" value="F-box_dom"/>
</dbReference>
<protein>
    <recommendedName>
        <fullName evidence="1">F-box domain-containing protein</fullName>
    </recommendedName>
</protein>
<feature type="domain" description="F-box" evidence="1">
    <location>
        <begin position="47"/>
        <end position="80"/>
    </location>
</feature>
<sequence length="366" mass="42025">MATGLPPELQELLQELDEISGGIVHSVRNRSLPVVEYVASTPDPDGTSFLLKLPTELIGEIFKACQLSDHFNLALTCRRMADGGKLTLARHQAAARDYGVVTDWHHLTIPDVLNKAISDPYVRYNIRKIDIYGTRYDWEHWGDFRAEPPPTVEISPPPFEGGDVWYNFRWRQVFDRPSWQEIWGPGHQHIGAEFDEDAMTYAMLRVKRFKEHFPSIIDQHWYSYIALMAILEWFSSNGRSDERSIVQGIDWAQDLLHAGNDSLLKALLICICPRLNILRHASCKVNDENARKLDVMDWLAQVINMGWRHNTWAPGLKSLREISISVPTGLWFEDRNLGGFHEDHVIRSIKLLPGVKNVYFGTIRCL</sequence>
<organism evidence="2 3">
    <name type="scientific">Fusarium flagelliforme</name>
    <dbReference type="NCBI Taxonomy" id="2675880"/>
    <lineage>
        <taxon>Eukaryota</taxon>
        <taxon>Fungi</taxon>
        <taxon>Dikarya</taxon>
        <taxon>Ascomycota</taxon>
        <taxon>Pezizomycotina</taxon>
        <taxon>Sordariomycetes</taxon>
        <taxon>Hypocreomycetidae</taxon>
        <taxon>Hypocreales</taxon>
        <taxon>Nectriaceae</taxon>
        <taxon>Fusarium</taxon>
        <taxon>Fusarium incarnatum-equiseti species complex</taxon>
    </lineage>
</organism>
<dbReference type="CDD" id="cd09917">
    <property type="entry name" value="F-box_SF"/>
    <property type="match status" value="1"/>
</dbReference>